<evidence type="ECO:0008006" key="4">
    <source>
        <dbReference type="Google" id="ProtNLM"/>
    </source>
</evidence>
<feature type="signal peptide" evidence="1">
    <location>
        <begin position="1"/>
        <end position="20"/>
    </location>
</feature>
<proteinExistence type="predicted"/>
<keyword evidence="1" id="KW-0732">Signal</keyword>
<dbReference type="EMBL" id="JAKHSK010000002">
    <property type="protein sequence ID" value="MCL6217150.1"/>
    <property type="molecule type" value="Genomic_DNA"/>
</dbReference>
<protein>
    <recommendedName>
        <fullName evidence="4">Lipoprotein</fullName>
    </recommendedName>
</protein>
<accession>A0A9X1ZPY2</accession>
<keyword evidence="3" id="KW-1185">Reference proteome</keyword>
<reference evidence="2" key="1">
    <citation type="submission" date="2022-01" db="EMBL/GenBank/DDBJ databases">
        <title>Genome sequencing of Zunongwangia sp. M21534 genome.</title>
        <authorList>
            <person name="Chen Y."/>
            <person name="Dong C."/>
            <person name="Shao Z."/>
        </authorList>
    </citation>
    <scope>NUCLEOTIDE SEQUENCE</scope>
    <source>
        <strain evidence="2">MCCC M21534</strain>
    </source>
</reference>
<feature type="chain" id="PRO_5040909369" description="Lipoprotein" evidence="1">
    <location>
        <begin position="21"/>
        <end position="164"/>
    </location>
</feature>
<comment type="caution">
    <text evidence="2">The sequence shown here is derived from an EMBL/GenBank/DDBJ whole genome shotgun (WGS) entry which is preliminary data.</text>
</comment>
<name>A0A9X1ZPY2_9FLAO</name>
<sequence>MKKTSLILFFALAISLISCNNDDGPSIAYGYAKITGHNLPTYIEYDESYDIKATYKLINACHNFVGFDARPYENEDEEKTLIINVSAITSYDPNITECNKEGNLTSTKSVIQNGFKLSRVTSNKEQYNTVRFRFLTNVNSENEGEYITVNLPVGEPEPEETPTE</sequence>
<organism evidence="2 3">
    <name type="scientific">Zunongwangia pacifica</name>
    <dbReference type="NCBI Taxonomy" id="2911062"/>
    <lineage>
        <taxon>Bacteria</taxon>
        <taxon>Pseudomonadati</taxon>
        <taxon>Bacteroidota</taxon>
        <taxon>Flavobacteriia</taxon>
        <taxon>Flavobacteriales</taxon>
        <taxon>Flavobacteriaceae</taxon>
        <taxon>Zunongwangia</taxon>
    </lineage>
</organism>
<dbReference type="PROSITE" id="PS51257">
    <property type="entry name" value="PROKAR_LIPOPROTEIN"/>
    <property type="match status" value="1"/>
</dbReference>
<evidence type="ECO:0000313" key="2">
    <source>
        <dbReference type="EMBL" id="MCL6217150.1"/>
    </source>
</evidence>
<dbReference type="AlphaFoldDB" id="A0A9X1ZPY2"/>
<evidence type="ECO:0000313" key="3">
    <source>
        <dbReference type="Proteomes" id="UP001139521"/>
    </source>
</evidence>
<dbReference type="RefSeq" id="WP_249600133.1">
    <property type="nucleotide sequence ID" value="NZ_JAKHSK010000002.1"/>
</dbReference>
<dbReference type="Proteomes" id="UP001139521">
    <property type="component" value="Unassembled WGS sequence"/>
</dbReference>
<gene>
    <name evidence="2" type="ORF">L1967_02495</name>
</gene>
<evidence type="ECO:0000256" key="1">
    <source>
        <dbReference type="SAM" id="SignalP"/>
    </source>
</evidence>